<feature type="compositionally biased region" description="Polar residues" evidence="1">
    <location>
        <begin position="123"/>
        <end position="157"/>
    </location>
</feature>
<feature type="compositionally biased region" description="Low complexity" evidence="1">
    <location>
        <begin position="7"/>
        <end position="21"/>
    </location>
</feature>
<feature type="region of interest" description="Disordered" evidence="1">
    <location>
        <begin position="635"/>
        <end position="661"/>
    </location>
</feature>
<keyword evidence="3" id="KW-1185">Reference proteome</keyword>
<name>A0A484G5S2_COLOR</name>
<dbReference type="Proteomes" id="UP000014480">
    <property type="component" value="Unassembled WGS sequence"/>
</dbReference>
<evidence type="ECO:0000313" key="3">
    <source>
        <dbReference type="Proteomes" id="UP000014480"/>
    </source>
</evidence>
<reference evidence="3" key="1">
    <citation type="journal article" date="2013" name="New Phytol.">
        <title>Comparative genomic and transcriptomic analyses reveal the hemibiotrophic stage shift of Colletotrichum fungi.</title>
        <authorList>
            <person name="Gan P."/>
            <person name="Ikeda K."/>
            <person name="Irieda H."/>
            <person name="Narusaka M."/>
            <person name="O'Connell R.J."/>
            <person name="Narusaka Y."/>
            <person name="Takano Y."/>
            <person name="Kubo Y."/>
            <person name="Shirasu K."/>
        </authorList>
    </citation>
    <scope>NUCLEOTIDE SEQUENCE [LARGE SCALE GENOMIC DNA]</scope>
    <source>
        <strain evidence="3">104-T / ATCC 96160 / CBS 514.97 / LARS 414 / MAFF 240422</strain>
    </source>
</reference>
<feature type="compositionally biased region" description="Polar residues" evidence="1">
    <location>
        <begin position="603"/>
        <end position="612"/>
    </location>
</feature>
<sequence>MNFADITFSPPTVGSTSTPSPKSRRLANTNASPKGASVGFSQQEVSPQPNAGESTSMQFRDLAFTTPTKYGAGSSDSPVSKSTSKKPAPKIASMSLGEPVPKAPNTTSPKKKRNLSGGGSILSLAQSPQRTKRQTSFSENSYYSPPKNTARPSSASERGNESPRKTPSPKKLAVEELSFFGASVSTPKSAMKTPSPRKTGSPKKVSFAEKASYLSLSPSGQSPKTTRGFSPKPSPSQPTVADVSVMSITSPAATHVSHHLSPVSRTGGPDGQSDLAMETPSKAQKREESNDEPSLFLDSPSDLPETSLMQTPSKVDVTMQDATFLSEYAPASPSPFRKYTFATTQLTGAAKQLCGSFDADLFRAVDFNVALAAPRLPRKRTRAVRRQRKKRCVSAPALRVDKAIANAVKESLLIDELEAAPQFRAIATKGKLAYAICPRKRQRVAETSPDEDVAWGFDGREENGIATLVEARRVVRNELFDLPMGPTVLEQRAQYHEDIRKYGEPLLPIRCKRSYHGEAKRAYTNNLLTDSVMQPLLAFPMPELSFDFVLEQATQEAYRAQGLEKKPRNVRQPIAIYGEPEVSAIEEEEEPQSPTRKLPRFPSTATHQSNASRITKLEQGADRFRTRLAALASVPVVDETPSSPSDASSSPDRPGFTFEVPSFISSPSPVKSAYRDTLVDEAIATTPRRTTEGDIPPSPVVFFKNRTPKLDASPIPTFKKRKSMPASRRLSISTPLRRASLPAGPDQPLVVQDLQDPASESLEGAPTSVVELPAVQDLQDPASGSPAGAPTPVVELAAVHNPIEVDLASQKDALTSPVSTGMADMKESSSPASVEVDVRENPDIFGASQERSSSPVQTIASLSHVIEETKESDASQERSGSPVEAPDSTDCVIEDALEPEASQERSESPVEALATIARVIEGAQEPNAKVIIKREDGRLVVRFKLPDEFAPLFDVAPTPHSPIPASSPVASPFQFQITTPGVFSPIQPARVASPCPVPAHAASPALSRAQITEPTKVASPVTTATSAAVSPLPVASVDGHISPLAPVHQDIAEEPSNEDEETVEDEQEEVEGYKMPAEEASPTEASPNDDSDLAMLRNFLSRHVAGKAAKAAPVEAPTTADNVESEAAPSPVPSAPILAATPDRRLRGIWADTPVFSASPATRARASPALSSSRQPLGVLDTNSPSPKKVKRKADEVEEMAASPEPGKKARKDKTDKIPEEQKKPAAGKPGRKKGPSKIKAALQETVDDRDTEDPLSGPADLSMTSAAAAGVRTRAQRAAERGEPAPATKIPMRHQGYAKVRGGEKDRATITRQNTRANKGSAISAEEMLEQLKEGMSPEIEKATAAAVTKKNAKTVAWAEQLARSQSEEPGAVALARGPSPLSVEEEKEVGKVMKGRKPRAATAPKAASKASTSKAPATPSTPKAGAASTTATKKATASTPSKLRKPTVTTAAAGPKTEGAKVTKKVTAAKKMELGQSANGTPAPAKRSRRIAAKHNYGSHDGGYDGRPPSGYAGGPQQGASQYQRTHPDAFGTSDPERAVHHTYEASEGSAMSSMAPGIAAGAAGTYGAYPPYSTEVPRPEHSLAMEGIRLNLVTVGIRLNLAMEDTLPNLAMEDTLLNLAMEHRHRSPDTMATLPDLATEDHQRNLDTMATLPDLATEDHQRNLDMGIMLLALPPLVSWQAPLLDTTQDITSIATASSHSSINQLGTRTSPMASTTDSSSMHSQQYEHPYPSEEKKHKKKKSGSNSNMLLGVAGGLAVGAIGGALIANALDSDSDSEHEDEHHERYERRSGSGSSSGSDRGSHHHEHHEQYERRSDSGSSSGSDRGSDDGYREHSYERDESDRGSYREEREERKTLGWLTQALVPELSRSMSPPREDSILFYMLIPVKH</sequence>
<feature type="compositionally biased region" description="Basic and acidic residues" evidence="1">
    <location>
        <begin position="1810"/>
        <end position="1819"/>
    </location>
</feature>
<feature type="compositionally biased region" description="Low complexity" evidence="1">
    <location>
        <begin position="641"/>
        <end position="654"/>
    </location>
</feature>
<feature type="region of interest" description="Disordered" evidence="1">
    <location>
        <begin position="712"/>
        <end position="750"/>
    </location>
</feature>
<feature type="compositionally biased region" description="Low complexity" evidence="1">
    <location>
        <begin position="1157"/>
        <end position="1176"/>
    </location>
</feature>
<feature type="compositionally biased region" description="Polar residues" evidence="1">
    <location>
        <begin position="214"/>
        <end position="228"/>
    </location>
</feature>
<feature type="compositionally biased region" description="Polar residues" evidence="1">
    <location>
        <begin position="1706"/>
        <end position="1729"/>
    </location>
</feature>
<gene>
    <name evidence="2" type="ORF">Cob_v002487</name>
</gene>
<feature type="compositionally biased region" description="Polar residues" evidence="1">
    <location>
        <begin position="39"/>
        <end position="58"/>
    </location>
</feature>
<feature type="region of interest" description="Disordered" evidence="1">
    <location>
        <begin position="1700"/>
        <end position="1749"/>
    </location>
</feature>
<feature type="compositionally biased region" description="Acidic residues" evidence="1">
    <location>
        <begin position="1053"/>
        <end position="1070"/>
    </location>
</feature>
<dbReference type="PANTHER" id="PTHR24216">
    <property type="entry name" value="PAXILLIN-RELATED"/>
    <property type="match status" value="1"/>
</dbReference>
<dbReference type="EMBL" id="AMCV02000004">
    <property type="protein sequence ID" value="TDZ24875.1"/>
    <property type="molecule type" value="Genomic_DNA"/>
</dbReference>
<feature type="region of interest" description="Disordered" evidence="1">
    <location>
        <begin position="1"/>
        <end position="308"/>
    </location>
</feature>
<feature type="region of interest" description="Disordered" evidence="1">
    <location>
        <begin position="1053"/>
        <end position="1091"/>
    </location>
</feature>
<feature type="region of interest" description="Disordered" evidence="1">
    <location>
        <begin position="1153"/>
        <end position="1323"/>
    </location>
</feature>
<accession>A0A484G5S2</accession>
<proteinExistence type="predicted"/>
<feature type="region of interest" description="Disordered" evidence="1">
    <location>
        <begin position="1362"/>
        <end position="1538"/>
    </location>
</feature>
<feature type="compositionally biased region" description="Basic and acidic residues" evidence="1">
    <location>
        <begin position="1213"/>
        <end position="1224"/>
    </location>
</feature>
<feature type="region of interest" description="Disordered" evidence="1">
    <location>
        <begin position="1109"/>
        <end position="1139"/>
    </location>
</feature>
<feature type="compositionally biased region" description="Low complexity" evidence="1">
    <location>
        <begin position="1402"/>
        <end position="1443"/>
    </location>
</feature>
<dbReference type="OrthoDB" id="4207369at2759"/>
<evidence type="ECO:0000313" key="2">
    <source>
        <dbReference type="EMBL" id="TDZ24875.1"/>
    </source>
</evidence>
<feature type="region of interest" description="Disordered" evidence="1">
    <location>
        <begin position="1775"/>
        <end position="1860"/>
    </location>
</feature>
<feature type="compositionally biased region" description="Basic and acidic residues" evidence="1">
    <location>
        <begin position="1782"/>
        <end position="1793"/>
    </location>
</feature>
<comment type="caution">
    <text evidence="2">The sequence shown here is derived from an EMBL/GenBank/DDBJ whole genome shotgun (WGS) entry which is preliminary data.</text>
</comment>
<feature type="compositionally biased region" description="Low complexity" evidence="1">
    <location>
        <begin position="1109"/>
        <end position="1129"/>
    </location>
</feature>
<feature type="compositionally biased region" description="Basic and acidic residues" evidence="1">
    <location>
        <begin position="867"/>
        <end position="876"/>
    </location>
</feature>
<feature type="region of interest" description="Disordered" evidence="1">
    <location>
        <begin position="582"/>
        <end position="612"/>
    </location>
</feature>
<organism evidence="2 3">
    <name type="scientific">Colletotrichum orbiculare (strain 104-T / ATCC 96160 / CBS 514.97 / LARS 414 / MAFF 240422)</name>
    <name type="common">Cucumber anthracnose fungus</name>
    <name type="synonym">Colletotrichum lagenarium</name>
    <dbReference type="NCBI Taxonomy" id="1213857"/>
    <lineage>
        <taxon>Eukaryota</taxon>
        <taxon>Fungi</taxon>
        <taxon>Dikarya</taxon>
        <taxon>Ascomycota</taxon>
        <taxon>Pezizomycotina</taxon>
        <taxon>Sordariomycetes</taxon>
        <taxon>Hypocreomycetidae</taxon>
        <taxon>Glomerellales</taxon>
        <taxon>Glomerellaceae</taxon>
        <taxon>Colletotrichum</taxon>
        <taxon>Colletotrichum orbiculare species complex</taxon>
    </lineage>
</organism>
<evidence type="ECO:0000256" key="1">
    <source>
        <dbReference type="SAM" id="MobiDB-lite"/>
    </source>
</evidence>
<protein>
    <submittedName>
        <fullName evidence="2">Uncharacterized protein</fullName>
    </submittedName>
</protein>
<feature type="compositionally biased region" description="Basic and acidic residues" evidence="1">
    <location>
        <begin position="1828"/>
        <end position="1858"/>
    </location>
</feature>
<reference evidence="3" key="2">
    <citation type="journal article" date="2019" name="Mol. Plant Microbe Interact.">
        <title>Genome sequence resources for four phytopathogenic fungi from the Colletotrichum orbiculare species complex.</title>
        <authorList>
            <person name="Gan P."/>
            <person name="Tsushima A."/>
            <person name="Narusaka M."/>
            <person name="Narusaka Y."/>
            <person name="Takano Y."/>
            <person name="Kubo Y."/>
            <person name="Shirasu K."/>
        </authorList>
    </citation>
    <scope>GENOME REANNOTATION</scope>
    <source>
        <strain evidence="3">104-T / ATCC 96160 / CBS 514.97 / LARS 414 / MAFF 240422</strain>
    </source>
</reference>
<feature type="region of interest" description="Disordered" evidence="1">
    <location>
        <begin position="867"/>
        <end position="890"/>
    </location>
</feature>